<dbReference type="SUPFAM" id="SSF55874">
    <property type="entry name" value="ATPase domain of HSP90 chaperone/DNA topoisomerase II/histidine kinase"/>
    <property type="match status" value="1"/>
</dbReference>
<accession>A0A2C5Y7U8</accession>
<gene>
    <name evidence="3" type="ORF">CDD81_5541</name>
</gene>
<dbReference type="Proteomes" id="UP000226192">
    <property type="component" value="Unassembled WGS sequence"/>
</dbReference>
<evidence type="ECO:0000313" key="4">
    <source>
        <dbReference type="Proteomes" id="UP000226192"/>
    </source>
</evidence>
<dbReference type="InterPro" id="IPR058210">
    <property type="entry name" value="SACS/Nov_dom"/>
</dbReference>
<dbReference type="InterPro" id="IPR036890">
    <property type="entry name" value="HATPase_C_sf"/>
</dbReference>
<dbReference type="PANTHER" id="PTHR47839">
    <property type="entry name" value="DOMAIN PROTEIN, PUTATIVE (AFU_ORTHOLOGUE AFUA_6G04830)-RELATED"/>
    <property type="match status" value="1"/>
</dbReference>
<dbReference type="EMBL" id="NJET01000043">
    <property type="protein sequence ID" value="PHH63776.1"/>
    <property type="molecule type" value="Genomic_DNA"/>
</dbReference>
<name>A0A2C5Y7U8_9HYPO</name>
<keyword evidence="4" id="KW-1185">Reference proteome</keyword>
<organism evidence="3 4">
    <name type="scientific">Ophiocordyceps australis</name>
    <dbReference type="NCBI Taxonomy" id="1399860"/>
    <lineage>
        <taxon>Eukaryota</taxon>
        <taxon>Fungi</taxon>
        <taxon>Dikarya</taxon>
        <taxon>Ascomycota</taxon>
        <taxon>Pezizomycotina</taxon>
        <taxon>Sordariomycetes</taxon>
        <taxon>Hypocreomycetidae</taxon>
        <taxon>Hypocreales</taxon>
        <taxon>Ophiocordycipitaceae</taxon>
        <taxon>Ophiocordyceps</taxon>
    </lineage>
</organism>
<sequence>MDYSKLRAAALSSGQDEEAVTVDTRALIDKVLARYSGEWTTLRELIQNAADAQASFVSIKWETIPSIQVPLPQSSSPSDLLKHSISHHTLRRLVVQNDGQPFNEMDWNRLKRIAEGNPDETKIGAFGVGFYSVFADCEEPFVSSGNQAMAFYWKGNSLFTRKSQLPAEQTTSKTVFVLDYRNATTPLPNLLSVSHFLATSLTFVALQKLDFWIDDHCILSLTKKSSPSTALAFPKDMETRTQGGLVNITGVDRTSTQIDASYMSVVGWRPKPGTAAANNSESLGSVEAPSLKSFFARLTSSAASGASRLKSQMETSNSQTNKDTQDATKLNSASIFLRVTSADIKTNIASSFAAELQRATKKPPPKTTKLSILTTSFDEEQASEASNKTGASDQDADIFASVLPSKKPGGRIFIGFPTMQTTGAGMHISAPSIVPTVEREAIDLNARWVKTWNMELLRATGIVSRLAFANEMQGLGQRMRFGIEPGKRIPSSVITKYLPEALHISKTFAFTDSTPSGNVGKIIEEAFWLCYKKLTLEVYSTQGVLTSDNVRIGSDELNSFLDTVPVIPTAMEQSAIVRKLMDFGLVGHVTVSDMRQELQSKALTKAQAINFIKWLGRMTLNGDLDAGSRNSLLSVAITTTGDDSNQGQVIALQSIVNFQNAGKVPPHLPIPPTTIPLALTASCPVPELEALGWDPLGMVPWLSFLLETADSRSESESMTKSPKFTIQILTVLSKNWDYINNRDRDSIVRLFKDRAIIPTRLGMKLPTEAFFTTVKLFEDLPIITGCEKVKDKFLAALGVRRTVDLDTIFNRLLNKSGDRKEKAWSHVELIKYLASVQKDIPVDDMKKLKESRICLAEAGAKGSEVKDGAQTLYKVSELFEPRDTLRALNLPILQWPGFPATLRANSAERLFLALLGLRTHPSVPELVDLMASNDDNLRTSAMAFFIANHHTNNYADFDLASTNKAILPLKNGSQLVTPSSCFTNERAAALGFNILRKDLHAHAIKFGVAHDPPIDECIKRLLASPLKDNDTATTWFAYFASRISDIGGNALSTLRDSCFVPISPAKDTRARAKDGPRFISPTKTYLGASATYGAIFDFVDFGSEANVFLFHCGAKIEPTKLEVAHMLCSEPSRLLGLLSSVDKYLELLKSLAEAASVLHRDKDLWRRLKSSPCLLTYKELVASNKGDAAEIEEELEAPIKQYRLASASQITVVDDIISYRLFKEHLSCAPEDDALENFYIKLGAQKLSSMVREDVRVGNRILKHELAEPLRKHVIERSKIFLYEYVNYRRDAIKHDSKWLEKHLRVEVVRTVSLRRTLHGQHRSHTEKRSAAGANEGSSWILYVAEGGPPDMYQVGQAVCQMLLDRPNQQAYLFFEPFLNLDLYGLRARGYNVDRILRAKAAEARIAEEQRQQALEEEQERIRQREKSWSQSGTEAVEATARTEPPTMPGGWGPPDESPGGSSNSESRKSGSIISRLSRRLGFDSGSSNGQKTDAQQQLEEFVDSQHTTQMYPESDDSPLRHPAGMQQDLLNAVRACQPHGSSSLVNVATTSEVKEQRAYCDSTPATNIALAAEAFNGIKVFLSKTLTDDLQSQFLADNHEAITLFASILAEIGAIYALSPQVIHIFHDPQSRVIAFNYNGSIFCNVRFFLHLHAAQLKASPFGTPRVEAGTWWWVVFAHELSHNLVKVHDSQHSYYTESFIQEYMGKMMAKASQWVREGPAPPYQVIE</sequence>
<reference evidence="3 4" key="1">
    <citation type="submission" date="2017-06" db="EMBL/GenBank/DDBJ databases">
        <title>Ant-infecting Ophiocordyceps genomes reveal a high diversity of potential behavioral manipulation genes and a possible major role for enterotoxins.</title>
        <authorList>
            <person name="De Bekker C."/>
            <person name="Evans H.C."/>
            <person name="Brachmann A."/>
            <person name="Hughes D.P."/>
        </authorList>
    </citation>
    <scope>NUCLEOTIDE SEQUENCE [LARGE SCALE GENOMIC DNA]</scope>
    <source>
        <strain evidence="3 4">Map64</strain>
    </source>
</reference>
<dbReference type="Pfam" id="PF25794">
    <property type="entry name" value="SACS"/>
    <property type="match status" value="1"/>
</dbReference>
<dbReference type="OrthoDB" id="10031156at2759"/>
<dbReference type="NCBIfam" id="NF047352">
    <property type="entry name" value="P_loop_sacsin"/>
    <property type="match status" value="1"/>
</dbReference>
<dbReference type="STRING" id="1399860.A0A2C5Y7U8"/>
<dbReference type="PANTHER" id="PTHR47839:SF1">
    <property type="entry name" value="DOMAIN PROTEIN, PUTATIVE (AFU_ORTHOLOGUE AFUA_6G04830)-RELATED"/>
    <property type="match status" value="1"/>
</dbReference>
<feature type="region of interest" description="Disordered" evidence="1">
    <location>
        <begin position="1417"/>
        <end position="1472"/>
    </location>
</feature>
<evidence type="ECO:0000259" key="2">
    <source>
        <dbReference type="Pfam" id="PF25794"/>
    </source>
</evidence>
<dbReference type="InterPro" id="IPR022155">
    <property type="entry name" value="DUF3684"/>
</dbReference>
<feature type="domain" description="Sacsin/Nov" evidence="2">
    <location>
        <begin position="27"/>
        <end position="151"/>
    </location>
</feature>
<evidence type="ECO:0000313" key="3">
    <source>
        <dbReference type="EMBL" id="PHH63776.1"/>
    </source>
</evidence>
<protein>
    <recommendedName>
        <fullName evidence="2">Sacsin/Nov domain-containing protein</fullName>
    </recommendedName>
</protein>
<dbReference type="Gene3D" id="3.30.565.10">
    <property type="entry name" value="Histidine kinase-like ATPase, C-terminal domain"/>
    <property type="match status" value="1"/>
</dbReference>
<proteinExistence type="predicted"/>
<feature type="compositionally biased region" description="Low complexity" evidence="1">
    <location>
        <begin position="1454"/>
        <end position="1472"/>
    </location>
</feature>
<evidence type="ECO:0000256" key="1">
    <source>
        <dbReference type="SAM" id="MobiDB-lite"/>
    </source>
</evidence>
<feature type="region of interest" description="Disordered" evidence="1">
    <location>
        <begin position="306"/>
        <end position="326"/>
    </location>
</feature>
<dbReference type="Pfam" id="PF12449">
    <property type="entry name" value="DUF3684"/>
    <property type="match status" value="1"/>
</dbReference>
<comment type="caution">
    <text evidence="3">The sequence shown here is derived from an EMBL/GenBank/DDBJ whole genome shotgun (WGS) entry which is preliminary data.</text>
</comment>